<dbReference type="SUPFAM" id="SSF141868">
    <property type="entry name" value="EAL domain-like"/>
    <property type="match status" value="1"/>
</dbReference>
<dbReference type="PANTHER" id="PTHR33121:SF70">
    <property type="entry name" value="SIGNALING PROTEIN YKOW"/>
    <property type="match status" value="1"/>
</dbReference>
<dbReference type="SMART" id="SM00065">
    <property type="entry name" value="GAF"/>
    <property type="match status" value="1"/>
</dbReference>
<evidence type="ECO:0000259" key="2">
    <source>
        <dbReference type="PROSITE" id="PS50887"/>
    </source>
</evidence>
<dbReference type="STRING" id="229919.GCA_001050195_01887"/>
<evidence type="ECO:0000313" key="4">
    <source>
        <dbReference type="Proteomes" id="UP000264141"/>
    </source>
</evidence>
<dbReference type="SUPFAM" id="SSF55781">
    <property type="entry name" value="GAF domain-like"/>
    <property type="match status" value="1"/>
</dbReference>
<dbReference type="CDD" id="cd01948">
    <property type="entry name" value="EAL"/>
    <property type="match status" value="1"/>
</dbReference>
<accession>A0A3D1JHP7</accession>
<dbReference type="PROSITE" id="PS50883">
    <property type="entry name" value="EAL"/>
    <property type="match status" value="1"/>
</dbReference>
<dbReference type="AlphaFoldDB" id="A0A3D1JHP7"/>
<dbReference type="GO" id="GO:0071111">
    <property type="term" value="F:cyclic-guanylate-specific phosphodiesterase activity"/>
    <property type="evidence" value="ECO:0007669"/>
    <property type="project" value="InterPro"/>
</dbReference>
<dbReference type="Proteomes" id="UP000264141">
    <property type="component" value="Unassembled WGS sequence"/>
</dbReference>
<dbReference type="Pfam" id="PF00990">
    <property type="entry name" value="GGDEF"/>
    <property type="match status" value="1"/>
</dbReference>
<dbReference type="InterPro" id="IPR050706">
    <property type="entry name" value="Cyclic-di-GMP_PDE-like"/>
</dbReference>
<feature type="domain" description="EAL" evidence="1">
    <location>
        <begin position="340"/>
        <end position="596"/>
    </location>
</feature>
<reference evidence="3 4" key="1">
    <citation type="journal article" date="2018" name="Nat. Biotechnol.">
        <title>A standardized bacterial taxonomy based on genome phylogeny substantially revises the tree of life.</title>
        <authorList>
            <person name="Parks D.H."/>
            <person name="Chuvochina M."/>
            <person name="Waite D.W."/>
            <person name="Rinke C."/>
            <person name="Skarshewski A."/>
            <person name="Chaumeil P.A."/>
            <person name="Hugenholtz P."/>
        </authorList>
    </citation>
    <scope>NUCLEOTIDE SEQUENCE [LARGE SCALE GENOMIC DNA]</scope>
    <source>
        <strain evidence="3">UBA8781</strain>
    </source>
</reference>
<feature type="domain" description="GGDEF" evidence="2">
    <location>
        <begin position="198"/>
        <end position="331"/>
    </location>
</feature>
<dbReference type="Pfam" id="PF00563">
    <property type="entry name" value="EAL"/>
    <property type="match status" value="1"/>
</dbReference>
<comment type="caution">
    <text evidence="3">The sequence shown here is derived from an EMBL/GenBank/DDBJ whole genome shotgun (WGS) entry which is preliminary data.</text>
</comment>
<dbReference type="InterPro" id="IPR029016">
    <property type="entry name" value="GAF-like_dom_sf"/>
</dbReference>
<dbReference type="PROSITE" id="PS50887">
    <property type="entry name" value="GGDEF"/>
    <property type="match status" value="1"/>
</dbReference>
<dbReference type="InterPro" id="IPR043128">
    <property type="entry name" value="Rev_trsase/Diguanyl_cyclase"/>
</dbReference>
<dbReference type="NCBIfam" id="TIGR00254">
    <property type="entry name" value="GGDEF"/>
    <property type="match status" value="1"/>
</dbReference>
<dbReference type="InterPro" id="IPR000160">
    <property type="entry name" value="GGDEF_dom"/>
</dbReference>
<organism evidence="3 4">
    <name type="scientific">Anaerolinea thermolimosa</name>
    <dbReference type="NCBI Taxonomy" id="229919"/>
    <lineage>
        <taxon>Bacteria</taxon>
        <taxon>Bacillati</taxon>
        <taxon>Chloroflexota</taxon>
        <taxon>Anaerolineae</taxon>
        <taxon>Anaerolineales</taxon>
        <taxon>Anaerolineaceae</taxon>
        <taxon>Anaerolinea</taxon>
    </lineage>
</organism>
<dbReference type="Gene3D" id="3.30.450.40">
    <property type="match status" value="1"/>
</dbReference>
<dbReference type="InterPro" id="IPR001633">
    <property type="entry name" value="EAL_dom"/>
</dbReference>
<dbReference type="Pfam" id="PF01590">
    <property type="entry name" value="GAF"/>
    <property type="match status" value="1"/>
</dbReference>
<dbReference type="CDD" id="cd01949">
    <property type="entry name" value="GGDEF"/>
    <property type="match status" value="1"/>
</dbReference>
<dbReference type="SMART" id="SM00267">
    <property type="entry name" value="GGDEF"/>
    <property type="match status" value="1"/>
</dbReference>
<protein>
    <submittedName>
        <fullName evidence="3">Sensor domain-containing phosphodiesterase</fullName>
    </submittedName>
</protein>
<dbReference type="SMART" id="SM00052">
    <property type="entry name" value="EAL"/>
    <property type="match status" value="1"/>
</dbReference>
<dbReference type="EMBL" id="DPBP01000037">
    <property type="protein sequence ID" value="HCE18100.1"/>
    <property type="molecule type" value="Genomic_DNA"/>
</dbReference>
<evidence type="ECO:0000313" key="3">
    <source>
        <dbReference type="EMBL" id="HCE18100.1"/>
    </source>
</evidence>
<proteinExistence type="predicted"/>
<gene>
    <name evidence="3" type="ORF">DEQ80_09595</name>
</gene>
<dbReference type="InterPro" id="IPR003018">
    <property type="entry name" value="GAF"/>
</dbReference>
<dbReference type="FunFam" id="3.20.20.450:FF:000001">
    <property type="entry name" value="Cyclic di-GMP phosphodiesterase yahA"/>
    <property type="match status" value="1"/>
</dbReference>
<dbReference type="InterPro" id="IPR035919">
    <property type="entry name" value="EAL_sf"/>
</dbReference>
<dbReference type="Gene3D" id="3.30.70.270">
    <property type="match status" value="1"/>
</dbReference>
<dbReference type="SUPFAM" id="SSF55073">
    <property type="entry name" value="Nucleotide cyclase"/>
    <property type="match status" value="1"/>
</dbReference>
<dbReference type="Gene3D" id="3.20.20.450">
    <property type="entry name" value="EAL domain"/>
    <property type="match status" value="1"/>
</dbReference>
<sequence>METQQSPRIQNVESIITECLRIMAQYTEASRVCLMIFVCRDENNRNFYNWPSEPITKSALTLHFDSPWWLHQLRSHTLLHVDAQTILPQDVAVERDRLLSIGIERFVLLPVFDGKRLIGTFYFENPLHFPAHNSSDVDLLKLAAQLVVKVICTSRALATLRRERIHLLYQGFHDPETGLPNRTAFLKRVQDALSRRQRLFGILLIEWNDYPLLTTCGETITHRSAGSDVIKILRSVLREEDLVARMDQNRFAILLEELQEEADAEMIAERILQRIENPISLSGPSMNLSASIGVALPNGHHQPPELLLQEAGIALLQAHQLGRNRFLTFTQSMREVLVHRIELECDLRNSLERQQLVLHYQPITELISGRLIGFEALLRWNHPTRGLIWPADFIRLSEETGLIVPLGTWALHEACRQMRIWQAEYPLDPPLTISVNISPRQLEQSNFSEQVAHILNETGLPPASLRLEITESTLFNKTPAAMNTLEALRKLGVQLYIDDFGTGYSSLGYLDSLPIDAIKIDRSFITNLGRVKSSAGVIQAIIQIARELSIEVVAEGVETFEQQSELKRLQCKFMQGFLVSHPLDPASVDHFIKSGTGKGYFTGQE</sequence>
<dbReference type="InterPro" id="IPR029787">
    <property type="entry name" value="Nucleotide_cyclase"/>
</dbReference>
<dbReference type="OrthoDB" id="158981at2"/>
<name>A0A3D1JHP7_9CHLR</name>
<evidence type="ECO:0000259" key="1">
    <source>
        <dbReference type="PROSITE" id="PS50883"/>
    </source>
</evidence>
<dbReference type="RefSeq" id="WP_062192682.1">
    <property type="nucleotide sequence ID" value="NZ_DF967965.1"/>
</dbReference>
<dbReference type="PANTHER" id="PTHR33121">
    <property type="entry name" value="CYCLIC DI-GMP PHOSPHODIESTERASE PDEF"/>
    <property type="match status" value="1"/>
</dbReference>